<dbReference type="EMBL" id="OOGT01000004">
    <property type="protein sequence ID" value="SPL68996.1"/>
    <property type="molecule type" value="Genomic_DNA"/>
</dbReference>
<evidence type="ECO:0008006" key="3">
    <source>
        <dbReference type="Google" id="ProtNLM"/>
    </source>
</evidence>
<accession>A0A2U3MU98</accession>
<dbReference type="Proteomes" id="UP000245974">
    <property type="component" value="Unassembled WGS sequence"/>
</dbReference>
<dbReference type="SUPFAM" id="SSF55166">
    <property type="entry name" value="Hedgehog/DD-peptidase"/>
    <property type="match status" value="1"/>
</dbReference>
<dbReference type="InParanoid" id="A0A2U3MU98"/>
<dbReference type="InterPro" id="IPR009045">
    <property type="entry name" value="Zn_M74/Hedgehog-like"/>
</dbReference>
<organism evidence="1 2">
    <name type="scientific">Acinetobacter stercoris</name>
    <dbReference type="NCBI Taxonomy" id="2126983"/>
    <lineage>
        <taxon>Bacteria</taxon>
        <taxon>Pseudomonadati</taxon>
        <taxon>Pseudomonadota</taxon>
        <taxon>Gammaproteobacteria</taxon>
        <taxon>Moraxellales</taxon>
        <taxon>Moraxellaceae</taxon>
        <taxon>Acinetobacter</taxon>
    </lineage>
</organism>
<evidence type="ECO:0000313" key="1">
    <source>
        <dbReference type="EMBL" id="SPL68996.1"/>
    </source>
</evidence>
<dbReference type="AlphaFoldDB" id="A0A2U3MU98"/>
<evidence type="ECO:0000313" key="2">
    <source>
        <dbReference type="Proteomes" id="UP000245974"/>
    </source>
</evidence>
<name>A0A2U3MU98_9GAMM</name>
<reference evidence="2" key="1">
    <citation type="submission" date="2018-03" db="EMBL/GenBank/DDBJ databases">
        <authorList>
            <person name="Blom J."/>
        </authorList>
    </citation>
    <scope>NUCLEOTIDE SEQUENCE [LARGE SCALE GENOMIC DNA]</scope>
    <source>
        <strain evidence="2">KPC-SM-21</strain>
    </source>
</reference>
<proteinExistence type="predicted"/>
<keyword evidence="2" id="KW-1185">Reference proteome</keyword>
<sequence length="217" mass="25941">MFLIGLIILGSTIVFVACYPENKKQDYPYEFPNKIVEKQFALWYEKQDKNKITEYQNYVEKYVKRVPSIFELTYNQTNNLKNCEKYQFNIPPKEYWKNIIGTLQMVEKLQENGLFEQYRIISSYHPDLESACFSHSPISPHMHNQSIDIQVLDENHQPYMNKTLIMNKMCLFWRKEGRELRMGLGIYDQDIFHIDTLGHRTWGTGHSLQRSPCYTFK</sequence>
<gene>
    <name evidence="1" type="ORF">KPC_0174</name>
</gene>
<protein>
    <recommendedName>
        <fullName evidence="3">Peptidase M15A C-terminal domain-containing protein</fullName>
    </recommendedName>
</protein>
<dbReference type="Gene3D" id="3.30.1380.10">
    <property type="match status" value="1"/>
</dbReference>